<dbReference type="GeneID" id="98069707"/>
<dbReference type="Gene3D" id="3.40.50.2300">
    <property type="match status" value="1"/>
</dbReference>
<dbReference type="InterPro" id="IPR003661">
    <property type="entry name" value="HisK_dim/P_dom"/>
</dbReference>
<dbReference type="EMBL" id="ADMC01000025">
    <property type="protein sequence ID" value="EHP46541.1"/>
    <property type="molecule type" value="Genomic_DNA"/>
</dbReference>
<dbReference type="AlphaFoldDB" id="H1DIC9"/>
<dbReference type="InterPro" id="IPR005467">
    <property type="entry name" value="His_kinase_dom"/>
</dbReference>
<dbReference type="Pfam" id="PF00512">
    <property type="entry name" value="HisKA"/>
    <property type="match status" value="1"/>
</dbReference>
<dbReference type="CDD" id="cd16922">
    <property type="entry name" value="HATPase_EvgS-ArcB-TorS-like"/>
    <property type="match status" value="1"/>
</dbReference>
<name>H1DIC9_9BACT</name>
<dbReference type="Proteomes" id="UP000004892">
    <property type="component" value="Unassembled WGS sequence"/>
</dbReference>
<evidence type="ECO:0000256" key="13">
    <source>
        <dbReference type="SAM" id="Phobius"/>
    </source>
</evidence>
<dbReference type="Gene3D" id="3.30.450.20">
    <property type="entry name" value="PAS domain"/>
    <property type="match status" value="1"/>
</dbReference>
<evidence type="ECO:0000259" key="17">
    <source>
        <dbReference type="PROSITE" id="PS50113"/>
    </source>
</evidence>
<evidence type="ECO:0000256" key="2">
    <source>
        <dbReference type="ARBA" id="ARBA00004236"/>
    </source>
</evidence>
<dbReference type="HOGENOM" id="CLU_000445_38_0_10"/>
<dbReference type="FunFam" id="3.30.565.10:FF:000023">
    <property type="entry name" value="PAS domain-containing sensor histidine kinase"/>
    <property type="match status" value="1"/>
</dbReference>
<dbReference type="InterPro" id="IPR000700">
    <property type="entry name" value="PAS-assoc_C"/>
</dbReference>
<evidence type="ECO:0000256" key="7">
    <source>
        <dbReference type="ARBA" id="ARBA00022741"/>
    </source>
</evidence>
<dbReference type="Pfam" id="PF02518">
    <property type="entry name" value="HATPase_c"/>
    <property type="match status" value="1"/>
</dbReference>
<evidence type="ECO:0000259" key="15">
    <source>
        <dbReference type="PROSITE" id="PS50109"/>
    </source>
</evidence>
<feature type="modified residue" description="4-aspartylphosphate" evidence="12">
    <location>
        <position position="853"/>
    </location>
</feature>
<keyword evidence="9" id="KW-0067">ATP-binding</keyword>
<dbReference type="eggNOG" id="COG2205">
    <property type="taxonomic scope" value="Bacteria"/>
</dbReference>
<dbReference type="eggNOG" id="COG3437">
    <property type="taxonomic scope" value="Bacteria"/>
</dbReference>
<dbReference type="EC" id="2.7.13.3" evidence="3"/>
<dbReference type="InterPro" id="IPR001789">
    <property type="entry name" value="Sig_transdc_resp-reg_receiver"/>
</dbReference>
<evidence type="ECO:0000313" key="18">
    <source>
        <dbReference type="EMBL" id="EHP46541.1"/>
    </source>
</evidence>
<dbReference type="SUPFAM" id="SSF55785">
    <property type="entry name" value="PYP-like sensor domain (PAS domain)"/>
    <property type="match status" value="1"/>
</dbReference>
<dbReference type="SUPFAM" id="SSF47384">
    <property type="entry name" value="Homodimeric domain of signal transducing histidine kinase"/>
    <property type="match status" value="1"/>
</dbReference>
<evidence type="ECO:0000256" key="4">
    <source>
        <dbReference type="ARBA" id="ARBA00022475"/>
    </source>
</evidence>
<evidence type="ECO:0000313" key="19">
    <source>
        <dbReference type="Proteomes" id="UP000004892"/>
    </source>
</evidence>
<evidence type="ECO:0000256" key="11">
    <source>
        <dbReference type="ARBA" id="ARBA00023136"/>
    </source>
</evidence>
<evidence type="ECO:0000256" key="12">
    <source>
        <dbReference type="PROSITE-ProRule" id="PRU00169"/>
    </source>
</evidence>
<accession>H1DIC9</accession>
<feature type="signal peptide" evidence="14">
    <location>
        <begin position="1"/>
        <end position="32"/>
    </location>
</feature>
<dbReference type="InterPro" id="IPR003594">
    <property type="entry name" value="HATPase_dom"/>
</dbReference>
<keyword evidence="10" id="KW-0902">Two-component regulatory system</keyword>
<dbReference type="CDD" id="cd17546">
    <property type="entry name" value="REC_hyHK_CKI1_RcsC-like"/>
    <property type="match status" value="1"/>
</dbReference>
<keyword evidence="8" id="KW-0418">Kinase</keyword>
<keyword evidence="5 12" id="KW-0597">Phosphoprotein</keyword>
<dbReference type="SMART" id="SM00387">
    <property type="entry name" value="HATPase_c"/>
    <property type="match status" value="1"/>
</dbReference>
<protein>
    <recommendedName>
        <fullName evidence="3">histidine kinase</fullName>
        <ecNumber evidence="3">2.7.13.3</ecNumber>
    </recommendedName>
</protein>
<feature type="domain" description="Histidine kinase" evidence="15">
    <location>
        <begin position="571"/>
        <end position="783"/>
    </location>
</feature>
<dbReference type="InterPro" id="IPR011006">
    <property type="entry name" value="CheY-like_superfamily"/>
</dbReference>
<dbReference type="SMART" id="SM00448">
    <property type="entry name" value="REC"/>
    <property type="match status" value="1"/>
</dbReference>
<dbReference type="PANTHER" id="PTHR43047">
    <property type="entry name" value="TWO-COMPONENT HISTIDINE PROTEIN KINASE"/>
    <property type="match status" value="1"/>
</dbReference>
<dbReference type="Gene3D" id="1.10.287.130">
    <property type="match status" value="1"/>
</dbReference>
<proteinExistence type="predicted"/>
<dbReference type="PATRIC" id="fig|742817.3.peg.2307"/>
<dbReference type="PROSITE" id="PS50110">
    <property type="entry name" value="RESPONSE_REGULATORY"/>
    <property type="match status" value="1"/>
</dbReference>
<keyword evidence="6" id="KW-0808">Transferase</keyword>
<keyword evidence="19" id="KW-1185">Reference proteome</keyword>
<dbReference type="PROSITE" id="PS50113">
    <property type="entry name" value="PAC"/>
    <property type="match status" value="1"/>
</dbReference>
<dbReference type="GO" id="GO:0000155">
    <property type="term" value="F:phosphorelay sensor kinase activity"/>
    <property type="evidence" value="ECO:0007669"/>
    <property type="project" value="InterPro"/>
</dbReference>
<evidence type="ECO:0000256" key="8">
    <source>
        <dbReference type="ARBA" id="ARBA00022777"/>
    </source>
</evidence>
<keyword evidence="7" id="KW-0547">Nucleotide-binding</keyword>
<comment type="catalytic activity">
    <reaction evidence="1">
        <text>ATP + protein L-histidine = ADP + protein N-phospho-L-histidine.</text>
        <dbReference type="EC" id="2.7.13.3"/>
    </reaction>
</comment>
<dbReference type="SUPFAM" id="SSF55874">
    <property type="entry name" value="ATPase domain of HSP90 chaperone/DNA topoisomerase II/histidine kinase"/>
    <property type="match status" value="1"/>
</dbReference>
<keyword evidence="13" id="KW-1133">Transmembrane helix</keyword>
<evidence type="ECO:0000256" key="10">
    <source>
        <dbReference type="ARBA" id="ARBA00023012"/>
    </source>
</evidence>
<dbReference type="Gene3D" id="3.30.565.10">
    <property type="entry name" value="Histidine kinase-like ATPase, C-terminal domain"/>
    <property type="match status" value="1"/>
</dbReference>
<dbReference type="GO" id="GO:0009927">
    <property type="term" value="F:histidine phosphotransfer kinase activity"/>
    <property type="evidence" value="ECO:0007669"/>
    <property type="project" value="TreeGrafter"/>
</dbReference>
<evidence type="ECO:0000256" key="14">
    <source>
        <dbReference type="SAM" id="SignalP"/>
    </source>
</evidence>
<dbReference type="Pfam" id="PF00072">
    <property type="entry name" value="Response_reg"/>
    <property type="match status" value="1"/>
</dbReference>
<dbReference type="RefSeq" id="WP_009137305.1">
    <property type="nucleotide sequence ID" value="NZ_JH594596.1"/>
</dbReference>
<dbReference type="GO" id="GO:0005524">
    <property type="term" value="F:ATP binding"/>
    <property type="evidence" value="ECO:0007669"/>
    <property type="project" value="UniProtKB-KW"/>
</dbReference>
<dbReference type="PRINTS" id="PR00344">
    <property type="entry name" value="BCTRLSENSOR"/>
</dbReference>
<dbReference type="PANTHER" id="PTHR43047:SF72">
    <property type="entry name" value="OSMOSENSING HISTIDINE PROTEIN KINASE SLN1"/>
    <property type="match status" value="1"/>
</dbReference>
<evidence type="ECO:0000259" key="16">
    <source>
        <dbReference type="PROSITE" id="PS50110"/>
    </source>
</evidence>
<dbReference type="CDD" id="cd00082">
    <property type="entry name" value="HisKA"/>
    <property type="match status" value="1"/>
</dbReference>
<feature type="transmembrane region" description="Helical" evidence="13">
    <location>
        <begin position="378"/>
        <end position="396"/>
    </location>
</feature>
<dbReference type="GO" id="GO:0005886">
    <property type="term" value="C:plasma membrane"/>
    <property type="evidence" value="ECO:0007669"/>
    <property type="project" value="UniProtKB-SubCell"/>
</dbReference>
<evidence type="ECO:0000256" key="6">
    <source>
        <dbReference type="ARBA" id="ARBA00022679"/>
    </source>
</evidence>
<evidence type="ECO:0000256" key="1">
    <source>
        <dbReference type="ARBA" id="ARBA00000085"/>
    </source>
</evidence>
<feature type="domain" description="Response regulatory" evidence="16">
    <location>
        <begin position="805"/>
        <end position="918"/>
    </location>
</feature>
<organism evidence="18 19">
    <name type="scientific">Odoribacter laneus YIT 12061</name>
    <dbReference type="NCBI Taxonomy" id="742817"/>
    <lineage>
        <taxon>Bacteria</taxon>
        <taxon>Pseudomonadati</taxon>
        <taxon>Bacteroidota</taxon>
        <taxon>Bacteroidia</taxon>
        <taxon>Bacteroidales</taxon>
        <taxon>Odoribacteraceae</taxon>
        <taxon>Odoribacter</taxon>
    </lineage>
</organism>
<dbReference type="SMART" id="SM00388">
    <property type="entry name" value="HisKA"/>
    <property type="match status" value="1"/>
</dbReference>
<gene>
    <name evidence="18" type="ORF">HMPREF9449_02158</name>
</gene>
<dbReference type="InterPro" id="IPR004358">
    <property type="entry name" value="Sig_transdc_His_kin-like_C"/>
</dbReference>
<dbReference type="InterPro" id="IPR035965">
    <property type="entry name" value="PAS-like_dom_sf"/>
</dbReference>
<dbReference type="STRING" id="742817.HMPREF9449_02158"/>
<dbReference type="InterPro" id="IPR036097">
    <property type="entry name" value="HisK_dim/P_sf"/>
</dbReference>
<evidence type="ECO:0000256" key="5">
    <source>
        <dbReference type="ARBA" id="ARBA00022553"/>
    </source>
</evidence>
<comment type="subcellular location">
    <subcellularLocation>
        <location evidence="2">Cell membrane</location>
    </subcellularLocation>
</comment>
<keyword evidence="4" id="KW-1003">Cell membrane</keyword>
<dbReference type="eggNOG" id="COG2984">
    <property type="taxonomic scope" value="Bacteria"/>
</dbReference>
<keyword evidence="14" id="KW-0732">Signal</keyword>
<dbReference type="SUPFAM" id="SSF52172">
    <property type="entry name" value="CheY-like"/>
    <property type="match status" value="1"/>
</dbReference>
<dbReference type="PROSITE" id="PS50109">
    <property type="entry name" value="HIS_KIN"/>
    <property type="match status" value="1"/>
</dbReference>
<sequence>MTKQYCVHAFFIYWRNCIILLSGLLSGTIVCAQQESSPGFKNDYLLIINTYSSNAPCSNAIINSVQNRLTTDNTIAVYVEHLNTLLIDNQEEFQKVKRDIFAKYAARIPKAVLLIGNPVLILKDDIRAHWGDVPIVATAEMDFVSPDTTSLQTTAIPEEQRVPISKLADKYNLTFLQSRLFPQDNVELLKRMVPGLKKVLLLGDGCYVNQQLHYDMKHMMAKQYPGLEYEFISAADITTEELLARLNTIDTKTTGVLFSSWSCVSNVGGATVLETYSFRVIANIPIPIFAFKQAVMENSGMVGGCIYDEPELLARLQQTFDQIRMGIQPRDIPFYIPEKSIPTFNYPSLLQRNFSVGDCPVGSTFLGRPQNFWQQNKYLLLFGGIAVAALLITFFVRKYIRSLKALNKAQQQQVETSRKLELVLGVANIIPWHMNMREEMVYWDAAPPVNLSGTITTPEKVRVAIPLKECFERIHKEDLKRIQQRVDDLLNGNIQKIHEEYRVVGLDVSDPQINWVEVQATVEGRDENGVPSTLVGSLHIITKRKQMEQELIDTKEQAEESNRLKSVFLANMSHEIRTPLNAIVGFSKLLATVDEESEKEEYIQIIENNNDLLLQLISDILDLSKIETGTMEFVEAPVDVNEMMDEIVRAMSLRAEAKGLAVQFEDCLPECNILTDRNRLHQVITNLMTNALKFTDGGSITIGYRLQSDNMLRFYVFDTGCGIPEKLQKDIFNRFVKLNRFVQGTGLGLPICQTIVQRMGGKMGVESEVGKGSTFWFTVPYRQMEKICKMTSELDRTRVHKSDVTILVAEDNPSNFKFMEAILKKKYNILHAWDGQEAIELYKVHTPHLILMDINMPILDGYGAKDGIRQYSPHVPIIAVTAYAFASDEQKILSSGFDGYIAKPINPDLLHQKIVEILVTRLQILSE</sequence>
<feature type="chain" id="PRO_5003548717" description="histidine kinase" evidence="14">
    <location>
        <begin position="33"/>
        <end position="927"/>
    </location>
</feature>
<evidence type="ECO:0000256" key="9">
    <source>
        <dbReference type="ARBA" id="ARBA00022840"/>
    </source>
</evidence>
<reference evidence="18 19" key="1">
    <citation type="submission" date="2012-01" db="EMBL/GenBank/DDBJ databases">
        <title>The Genome Sequence of Odoribacter laneus YIT 12061.</title>
        <authorList>
            <consortium name="The Broad Institute Genome Sequencing Platform"/>
            <person name="Earl A."/>
            <person name="Ward D."/>
            <person name="Feldgarden M."/>
            <person name="Gevers D."/>
            <person name="Morotomi M."/>
            <person name="Young S.K."/>
            <person name="Zeng Q."/>
            <person name="Gargeya S."/>
            <person name="Fitzgerald M."/>
            <person name="Haas B."/>
            <person name="Abouelleil A."/>
            <person name="Alvarado L."/>
            <person name="Arachchi H.M."/>
            <person name="Berlin A."/>
            <person name="Chapman S.B."/>
            <person name="Gearin G."/>
            <person name="Goldberg J."/>
            <person name="Griggs A."/>
            <person name="Gujja S."/>
            <person name="Hansen M."/>
            <person name="Heiman D."/>
            <person name="Howarth C."/>
            <person name="Larimer J."/>
            <person name="Lui A."/>
            <person name="MacDonald P.J.P."/>
            <person name="McCowen C."/>
            <person name="Montmayeur A."/>
            <person name="Murphy C."/>
            <person name="Neiman D."/>
            <person name="Pearson M."/>
            <person name="Priest M."/>
            <person name="Roberts A."/>
            <person name="Saif S."/>
            <person name="Shea T."/>
            <person name="Sisk P."/>
            <person name="Stolte C."/>
            <person name="Sykes S."/>
            <person name="Wortman J."/>
            <person name="Nusbaum C."/>
            <person name="Birren B."/>
        </authorList>
    </citation>
    <scope>NUCLEOTIDE SEQUENCE [LARGE SCALE GENOMIC DNA]</scope>
    <source>
        <strain evidence="18 19">YIT 12061</strain>
    </source>
</reference>
<evidence type="ECO:0000256" key="3">
    <source>
        <dbReference type="ARBA" id="ARBA00012438"/>
    </source>
</evidence>
<keyword evidence="11 13" id="KW-0472">Membrane</keyword>
<dbReference type="InterPro" id="IPR036890">
    <property type="entry name" value="HATPase_C_sf"/>
</dbReference>
<feature type="domain" description="PAC" evidence="17">
    <location>
        <begin position="497"/>
        <end position="553"/>
    </location>
</feature>
<comment type="caution">
    <text evidence="18">The sequence shown here is derived from an EMBL/GenBank/DDBJ whole genome shotgun (WGS) entry which is preliminary data.</text>
</comment>
<keyword evidence="13" id="KW-0812">Transmembrane</keyword>